<proteinExistence type="predicted"/>
<dbReference type="InterPro" id="IPR011006">
    <property type="entry name" value="CheY-like_superfamily"/>
</dbReference>
<dbReference type="CDD" id="cd17536">
    <property type="entry name" value="REC_YesN-like"/>
    <property type="match status" value="1"/>
</dbReference>
<evidence type="ECO:0000256" key="1">
    <source>
        <dbReference type="ARBA" id="ARBA00004496"/>
    </source>
</evidence>
<dbReference type="InterPro" id="IPR051552">
    <property type="entry name" value="HptR"/>
</dbReference>
<reference evidence="11 12" key="1">
    <citation type="submission" date="2021-07" db="EMBL/GenBank/DDBJ databases">
        <title>Paenibacillus radiodurans sp. nov., isolated from the southeastern edge of Tengger Desert.</title>
        <authorList>
            <person name="Zhang G."/>
        </authorList>
    </citation>
    <scope>NUCLEOTIDE SEQUENCE [LARGE SCALE GENOMIC DNA]</scope>
    <source>
        <strain evidence="11 12">CCM 7311</strain>
    </source>
</reference>
<keyword evidence="4" id="KW-0902">Two-component regulatory system</keyword>
<dbReference type="Proteomes" id="UP001519887">
    <property type="component" value="Unassembled WGS sequence"/>
</dbReference>
<dbReference type="Pfam" id="PF00072">
    <property type="entry name" value="Response_reg"/>
    <property type="match status" value="1"/>
</dbReference>
<dbReference type="PRINTS" id="PR00032">
    <property type="entry name" value="HTHARAC"/>
</dbReference>
<keyword evidence="3 8" id="KW-0597">Phosphoprotein</keyword>
<feature type="domain" description="Response regulatory" evidence="10">
    <location>
        <begin position="3"/>
        <end position="120"/>
    </location>
</feature>
<evidence type="ECO:0000256" key="8">
    <source>
        <dbReference type="PROSITE-ProRule" id="PRU00169"/>
    </source>
</evidence>
<dbReference type="InterPro" id="IPR018062">
    <property type="entry name" value="HTH_AraC-typ_CS"/>
</dbReference>
<dbReference type="SMART" id="SM00342">
    <property type="entry name" value="HTH_ARAC"/>
    <property type="match status" value="1"/>
</dbReference>
<evidence type="ECO:0000313" key="12">
    <source>
        <dbReference type="Proteomes" id="UP001519887"/>
    </source>
</evidence>
<dbReference type="InterPro" id="IPR018060">
    <property type="entry name" value="HTH_AraC"/>
</dbReference>
<dbReference type="PROSITE" id="PS01124">
    <property type="entry name" value="HTH_ARAC_FAMILY_2"/>
    <property type="match status" value="1"/>
</dbReference>
<evidence type="ECO:0000313" key="11">
    <source>
        <dbReference type="EMBL" id="MBW7457498.1"/>
    </source>
</evidence>
<dbReference type="PROSITE" id="PS50110">
    <property type="entry name" value="RESPONSE_REGULATORY"/>
    <property type="match status" value="1"/>
</dbReference>
<evidence type="ECO:0000256" key="2">
    <source>
        <dbReference type="ARBA" id="ARBA00022490"/>
    </source>
</evidence>
<protein>
    <submittedName>
        <fullName evidence="11">Response regulator</fullName>
    </submittedName>
</protein>
<dbReference type="PANTHER" id="PTHR42713">
    <property type="entry name" value="HISTIDINE KINASE-RELATED"/>
    <property type="match status" value="1"/>
</dbReference>
<dbReference type="PROSITE" id="PS00041">
    <property type="entry name" value="HTH_ARAC_FAMILY_1"/>
    <property type="match status" value="1"/>
</dbReference>
<evidence type="ECO:0000256" key="6">
    <source>
        <dbReference type="ARBA" id="ARBA00023125"/>
    </source>
</evidence>
<dbReference type="Gene3D" id="3.40.50.2300">
    <property type="match status" value="1"/>
</dbReference>
<feature type="modified residue" description="4-aspartylphosphate" evidence="8">
    <location>
        <position position="55"/>
    </location>
</feature>
<dbReference type="Gene3D" id="1.10.10.60">
    <property type="entry name" value="Homeodomain-like"/>
    <property type="match status" value="2"/>
</dbReference>
<dbReference type="RefSeq" id="WP_210042372.1">
    <property type="nucleotide sequence ID" value="NZ_JBHLVU010000023.1"/>
</dbReference>
<feature type="domain" description="HTH araC/xylS-type" evidence="9">
    <location>
        <begin position="442"/>
        <end position="540"/>
    </location>
</feature>
<keyword evidence="7" id="KW-0804">Transcription</keyword>
<evidence type="ECO:0000256" key="3">
    <source>
        <dbReference type="ARBA" id="ARBA00022553"/>
    </source>
</evidence>
<organism evidence="11 12">
    <name type="scientific">Paenibacillus sepulcri</name>
    <dbReference type="NCBI Taxonomy" id="359917"/>
    <lineage>
        <taxon>Bacteria</taxon>
        <taxon>Bacillati</taxon>
        <taxon>Bacillota</taxon>
        <taxon>Bacilli</taxon>
        <taxon>Bacillales</taxon>
        <taxon>Paenibacillaceae</taxon>
        <taxon>Paenibacillus</taxon>
    </lineage>
</organism>
<dbReference type="SUPFAM" id="SSF52172">
    <property type="entry name" value="CheY-like"/>
    <property type="match status" value="1"/>
</dbReference>
<sequence>MKSIMIVDDDTNVIDGLSRHVSWEKLNLRVTDSARNGEEALLKIRSCPPDIVITDIYMPKMNGLELIRTIREEFPAVYIIVHSGYDDFDNARRAMRFGVQHFFLKPAAVSDIETVMSEILRDIEVEEKQKKLLSRYNEHMKEHLAYVKDAFIKEMLTTRYRRSNIPTEKLAMLQLSQHTNVIVATVNLIRPPYLTKSKERDWQLLKFGSGNIIKELAADKGVTRQADIHVVDYSDSTFVLVFFAKLQGEDLTAISQQFTKAILDNILLYLRLSLSAGIGGEKAGIHRIIDSYLESQRALEAADYQEINKVFTFEEVYGKEQAVRYAYPLDLLKELHDAIHRKEYEQIGEIWGKFEQDLLKDQNIPLFITQNICISTLSALMIEHVPDHQLKEDSQTMSEIVSQIYSQPTTKELSLWMRQKLQDSFRQAKEELTGKRSHMLIRKVKEHVQNCYDQEIILADIADELFVNRSYLSQLFKRVTGETFVTYLNKYRIERAKEKLQGKHNLIYEVSELVGYQNPTYFSQVFKSITGVSPSEYYKLTE</sequence>
<evidence type="ECO:0000256" key="4">
    <source>
        <dbReference type="ARBA" id="ARBA00023012"/>
    </source>
</evidence>
<comment type="subcellular location">
    <subcellularLocation>
        <location evidence="1">Cytoplasm</location>
    </subcellularLocation>
</comment>
<dbReference type="SMART" id="SM00448">
    <property type="entry name" value="REC"/>
    <property type="match status" value="1"/>
</dbReference>
<evidence type="ECO:0000256" key="7">
    <source>
        <dbReference type="ARBA" id="ARBA00023163"/>
    </source>
</evidence>
<dbReference type="SUPFAM" id="SSF46689">
    <property type="entry name" value="Homeodomain-like"/>
    <property type="match status" value="2"/>
</dbReference>
<name>A0ABS7C9E9_9BACL</name>
<dbReference type="EMBL" id="JAHZIK010000871">
    <property type="protein sequence ID" value="MBW7457498.1"/>
    <property type="molecule type" value="Genomic_DNA"/>
</dbReference>
<keyword evidence="6" id="KW-0238">DNA-binding</keyword>
<keyword evidence="5" id="KW-0805">Transcription regulation</keyword>
<evidence type="ECO:0000259" key="10">
    <source>
        <dbReference type="PROSITE" id="PS50110"/>
    </source>
</evidence>
<dbReference type="InterPro" id="IPR009057">
    <property type="entry name" value="Homeodomain-like_sf"/>
</dbReference>
<dbReference type="PANTHER" id="PTHR42713:SF3">
    <property type="entry name" value="TRANSCRIPTIONAL REGULATORY PROTEIN HPTR"/>
    <property type="match status" value="1"/>
</dbReference>
<evidence type="ECO:0000256" key="5">
    <source>
        <dbReference type="ARBA" id="ARBA00023015"/>
    </source>
</evidence>
<evidence type="ECO:0000259" key="9">
    <source>
        <dbReference type="PROSITE" id="PS01124"/>
    </source>
</evidence>
<keyword evidence="2" id="KW-0963">Cytoplasm</keyword>
<accession>A0ABS7C9E9</accession>
<keyword evidence="12" id="KW-1185">Reference proteome</keyword>
<gene>
    <name evidence="11" type="ORF">K0U00_25990</name>
</gene>
<dbReference type="Pfam" id="PF12833">
    <property type="entry name" value="HTH_18"/>
    <property type="match status" value="1"/>
</dbReference>
<comment type="caution">
    <text evidence="11">The sequence shown here is derived from an EMBL/GenBank/DDBJ whole genome shotgun (WGS) entry which is preliminary data.</text>
</comment>
<dbReference type="InterPro" id="IPR020449">
    <property type="entry name" value="Tscrpt_reg_AraC-type_HTH"/>
</dbReference>
<dbReference type="InterPro" id="IPR001789">
    <property type="entry name" value="Sig_transdc_resp-reg_receiver"/>
</dbReference>